<evidence type="ECO:0000259" key="2">
    <source>
        <dbReference type="Pfam" id="PF07833"/>
    </source>
</evidence>
<proteinExistence type="predicted"/>
<accession>A0ABX7L5B5</accession>
<dbReference type="InterPro" id="IPR012854">
    <property type="entry name" value="Cu_amine_oxidase-like_N"/>
</dbReference>
<feature type="domain" description="Copper amine oxidase-like N-terminal" evidence="2">
    <location>
        <begin position="44"/>
        <end position="97"/>
    </location>
</feature>
<evidence type="ECO:0000256" key="1">
    <source>
        <dbReference type="SAM" id="SignalP"/>
    </source>
</evidence>
<keyword evidence="1" id="KW-0732">Signal</keyword>
<reference evidence="3 4" key="1">
    <citation type="submission" date="2021-02" db="EMBL/GenBank/DDBJ databases">
        <title>Paenibacillus tianjinensis sp. nov.</title>
        <authorList>
            <person name="Liu H."/>
        </authorList>
    </citation>
    <scope>NUCLEOTIDE SEQUENCE [LARGE SCALE GENOMIC DNA]</scope>
    <source>
        <strain evidence="3 4">TB2019</strain>
    </source>
</reference>
<keyword evidence="4" id="KW-1185">Reference proteome</keyword>
<sequence>MMKKGSYLTTGIVIGMALTMTTPVLAETVKTISAKINSTVGVLINGKETKLNTQPITYNNLNYLPVGEIGRALGYDVSYDKSTDTIHINNKGASVSSTTTATPESIPSSQPVDVVQKVSQGESIAKDGITSSINKIEFVTQKEKIDGLVLDKGFKVYVSVTNNSDYALTPGMRYVFSTGNDTTDKDLNSMGAVFSFTTLTGERYTGDPLTKGEGISGFIFFSYDKEVKINEISYFPNFVGKLSTNLNPMGTWSFN</sequence>
<dbReference type="Pfam" id="PF07833">
    <property type="entry name" value="Cu_amine_oxidN1"/>
    <property type="match status" value="1"/>
</dbReference>
<evidence type="ECO:0000313" key="3">
    <source>
        <dbReference type="EMBL" id="QSF43250.1"/>
    </source>
</evidence>
<dbReference type="Proteomes" id="UP000663452">
    <property type="component" value="Chromosome"/>
</dbReference>
<protein>
    <recommendedName>
        <fullName evidence="2">Copper amine oxidase-like N-terminal domain-containing protein</fullName>
    </recommendedName>
</protein>
<gene>
    <name evidence="3" type="ORF">JRJ22_18460</name>
</gene>
<dbReference type="EMBL" id="CP070969">
    <property type="protein sequence ID" value="QSF43250.1"/>
    <property type="molecule type" value="Genomic_DNA"/>
</dbReference>
<evidence type="ECO:0000313" key="4">
    <source>
        <dbReference type="Proteomes" id="UP000663452"/>
    </source>
</evidence>
<dbReference type="RefSeq" id="WP_206100888.1">
    <property type="nucleotide sequence ID" value="NZ_CP070969.1"/>
</dbReference>
<feature type="chain" id="PRO_5046208753" description="Copper amine oxidase-like N-terminal domain-containing protein" evidence="1">
    <location>
        <begin position="27"/>
        <end position="255"/>
    </location>
</feature>
<dbReference type="InterPro" id="IPR036582">
    <property type="entry name" value="Mao_N_sf"/>
</dbReference>
<dbReference type="SUPFAM" id="SSF55383">
    <property type="entry name" value="Copper amine oxidase, domain N"/>
    <property type="match status" value="1"/>
</dbReference>
<feature type="signal peptide" evidence="1">
    <location>
        <begin position="1"/>
        <end position="26"/>
    </location>
</feature>
<name>A0ABX7L5B5_9BACL</name>
<organism evidence="3 4">
    <name type="scientific">Paenibacillus tianjinensis</name>
    <dbReference type="NCBI Taxonomy" id="2810347"/>
    <lineage>
        <taxon>Bacteria</taxon>
        <taxon>Bacillati</taxon>
        <taxon>Bacillota</taxon>
        <taxon>Bacilli</taxon>
        <taxon>Bacillales</taxon>
        <taxon>Paenibacillaceae</taxon>
        <taxon>Paenibacillus</taxon>
    </lineage>
</organism>